<dbReference type="PANTHER" id="PTHR43899:SF13">
    <property type="entry name" value="RH59310P"/>
    <property type="match status" value="1"/>
</dbReference>
<comment type="similarity">
    <text evidence="2 5">Belongs to the short-chain dehydrogenases/reductases (SDR) family.</text>
</comment>
<dbReference type="Proteomes" id="UP000515163">
    <property type="component" value="Unplaced"/>
</dbReference>
<dbReference type="PRINTS" id="PR00080">
    <property type="entry name" value="SDRFAMILY"/>
</dbReference>
<protein>
    <submittedName>
        <fullName evidence="7">Very-long-chain 3-oxoacyl-CoA reductase-B-like</fullName>
    </submittedName>
</protein>
<dbReference type="FunFam" id="3.40.50.720:FF:000137">
    <property type="entry name" value="Hydroxysteroid (17-beta) dehydrogenase 3"/>
    <property type="match status" value="1"/>
</dbReference>
<dbReference type="PIRSF" id="PIRSF000126">
    <property type="entry name" value="11-beta-HSD1"/>
    <property type="match status" value="1"/>
</dbReference>
<accession>A0A6P8I5V7</accession>
<sequence>MVYSTALEVIGGCFIAYYLINLLRRAVTGLRAFVLPSLGIKKNLKSFGSWAVVTGCTDGIGKSFVYELAKEGINIVLMSRTLEKLQNLEAEIKSVYKVKTKVIAMDFSGGAEIYDGLDEKLDGLDIGILINNVGVSHYPEFFTNMKREDCWKMINVNDMSVIMMTHIILPGMVSRGKGVVMNISSRAGVEPLPLLSTYSSSKAFVDFFSEAIATEYAGKGIIVQSVMPLYVATKMSKIKRPSLFVPGPDDYARQALGTIGVEQRTNGCWSHSLQEFVVGLIPRWVREKLAWNILMASRRAVLKKLNQQGKQD</sequence>
<dbReference type="GO" id="GO:0005783">
    <property type="term" value="C:endoplasmic reticulum"/>
    <property type="evidence" value="ECO:0007669"/>
    <property type="project" value="UniProtKB-SubCell"/>
</dbReference>
<dbReference type="RefSeq" id="XP_031563323.1">
    <property type="nucleotide sequence ID" value="XM_031707463.1"/>
</dbReference>
<evidence type="ECO:0000256" key="3">
    <source>
        <dbReference type="ARBA" id="ARBA00022857"/>
    </source>
</evidence>
<dbReference type="FunCoup" id="A0A6P8I5V7">
    <property type="interactions" value="1597"/>
</dbReference>
<dbReference type="KEGG" id="aten:116298883"/>
<name>A0A6P8I5V7_ACTTE</name>
<keyword evidence="6" id="KW-1185">Reference proteome</keyword>
<evidence type="ECO:0000313" key="7">
    <source>
        <dbReference type="RefSeq" id="XP_031563323.1"/>
    </source>
</evidence>
<keyword evidence="4" id="KW-0560">Oxidoreductase</keyword>
<dbReference type="CDD" id="cd05356">
    <property type="entry name" value="17beta-HSD1_like_SDR_c"/>
    <property type="match status" value="1"/>
</dbReference>
<dbReference type="Pfam" id="PF00106">
    <property type="entry name" value="adh_short"/>
    <property type="match status" value="1"/>
</dbReference>
<reference evidence="7" key="1">
    <citation type="submission" date="2025-08" db="UniProtKB">
        <authorList>
            <consortium name="RefSeq"/>
        </authorList>
    </citation>
    <scope>IDENTIFICATION</scope>
    <source>
        <tissue evidence="7">Tentacle</tissue>
    </source>
</reference>
<evidence type="ECO:0000313" key="6">
    <source>
        <dbReference type="Proteomes" id="UP000515163"/>
    </source>
</evidence>
<dbReference type="InParanoid" id="A0A6P8I5V7"/>
<evidence type="ECO:0000256" key="5">
    <source>
        <dbReference type="RuleBase" id="RU000363"/>
    </source>
</evidence>
<dbReference type="InterPro" id="IPR051019">
    <property type="entry name" value="VLCFA-Steroid_DH"/>
</dbReference>
<gene>
    <name evidence="7" type="primary">LOC116298883</name>
</gene>
<comment type="subcellular location">
    <subcellularLocation>
        <location evidence="1">Endoplasmic reticulum</location>
    </subcellularLocation>
</comment>
<organism evidence="6 7">
    <name type="scientific">Actinia tenebrosa</name>
    <name type="common">Australian red waratah sea anemone</name>
    <dbReference type="NCBI Taxonomy" id="6105"/>
    <lineage>
        <taxon>Eukaryota</taxon>
        <taxon>Metazoa</taxon>
        <taxon>Cnidaria</taxon>
        <taxon>Anthozoa</taxon>
        <taxon>Hexacorallia</taxon>
        <taxon>Actiniaria</taxon>
        <taxon>Actiniidae</taxon>
        <taxon>Actinia</taxon>
    </lineage>
</organism>
<dbReference type="InterPro" id="IPR020904">
    <property type="entry name" value="Sc_DH/Rdtase_CS"/>
</dbReference>
<dbReference type="PRINTS" id="PR00081">
    <property type="entry name" value="GDHRDH"/>
</dbReference>
<proteinExistence type="inferred from homology"/>
<dbReference type="OrthoDB" id="5545019at2759"/>
<evidence type="ECO:0000256" key="1">
    <source>
        <dbReference type="ARBA" id="ARBA00004240"/>
    </source>
</evidence>
<dbReference type="SUPFAM" id="SSF51735">
    <property type="entry name" value="NAD(P)-binding Rossmann-fold domains"/>
    <property type="match status" value="1"/>
</dbReference>
<dbReference type="GeneID" id="116298883"/>
<dbReference type="PANTHER" id="PTHR43899">
    <property type="entry name" value="RH59310P"/>
    <property type="match status" value="1"/>
</dbReference>
<evidence type="ECO:0000256" key="4">
    <source>
        <dbReference type="ARBA" id="ARBA00023002"/>
    </source>
</evidence>
<dbReference type="PROSITE" id="PS00061">
    <property type="entry name" value="ADH_SHORT"/>
    <property type="match status" value="1"/>
</dbReference>
<evidence type="ECO:0000256" key="2">
    <source>
        <dbReference type="ARBA" id="ARBA00006484"/>
    </source>
</evidence>
<dbReference type="Gene3D" id="3.40.50.720">
    <property type="entry name" value="NAD(P)-binding Rossmann-like Domain"/>
    <property type="match status" value="1"/>
</dbReference>
<dbReference type="InterPro" id="IPR002347">
    <property type="entry name" value="SDR_fam"/>
</dbReference>
<dbReference type="GO" id="GO:0016491">
    <property type="term" value="F:oxidoreductase activity"/>
    <property type="evidence" value="ECO:0007669"/>
    <property type="project" value="UniProtKB-KW"/>
</dbReference>
<keyword evidence="3" id="KW-0521">NADP</keyword>
<dbReference type="InterPro" id="IPR036291">
    <property type="entry name" value="NAD(P)-bd_dom_sf"/>
</dbReference>
<dbReference type="AlphaFoldDB" id="A0A6P8I5V7"/>